<reference evidence="2" key="1">
    <citation type="journal article" date="2010" name="J. Bacteriol.">
        <title>Characterization of the replication, transfer, and plasmid/lytic phage cycle of the Streptomyces plasmid-phage pZL12.</title>
        <authorList>
            <person name="Zhong L."/>
            <person name="Cheng Q."/>
            <person name="Tian X."/>
            <person name="Zhao L."/>
            <person name="Qin Z."/>
        </authorList>
    </citation>
    <scope>NUCLEOTIDE SEQUENCE</scope>
    <source>
        <strain evidence="2">W9</strain>
        <plasmid evidence="2">pCQ3</plasmid>
    </source>
</reference>
<name>D0UZ54_9ACTN</name>
<dbReference type="AlphaFoldDB" id="D0UZ54"/>
<keyword evidence="1" id="KW-0175">Coiled coil</keyword>
<proteinExistence type="predicted"/>
<dbReference type="RefSeq" id="WP_012840391.1">
    <property type="nucleotide sequence ID" value="NC_013449.1"/>
</dbReference>
<protein>
    <submittedName>
        <fullName evidence="2">PCQ3_5</fullName>
    </submittedName>
</protein>
<gene>
    <name evidence="2" type="ORF">pCQ3.5c</name>
</gene>
<geneLocation type="plasmid" evidence="2">
    <name>pCQ3</name>
</geneLocation>
<sequence length="228" mass="25135">MTTAPTSSTELDDLLARAERLTPAEANLLRAEVASIRQAATEARARVVDLEGEKERAIRWAVHLEGDHRRQENRADEAREQARVATVAALNLQQQTPDKAHRTLDRIRQATSWSAVWIALGQYYGLSAEQAGTEARSRRIGVEIRAERTEKKLRALVAELETSLRDRIADAIRAATCPGECEGAAYCEHGRFQPTVWDDNGQPVEVGISGPPDRIAAIHADALAKETL</sequence>
<organism evidence="2">
    <name type="scientific">Streptomyces sp. W9</name>
    <dbReference type="NCBI Taxonomy" id="682410"/>
    <lineage>
        <taxon>Bacteria</taxon>
        <taxon>Bacillati</taxon>
        <taxon>Actinomycetota</taxon>
        <taxon>Actinomycetes</taxon>
        <taxon>Kitasatosporales</taxon>
        <taxon>Streptomycetaceae</taxon>
        <taxon>Streptomyces</taxon>
    </lineage>
</organism>
<accession>D0UZ54</accession>
<feature type="coiled-coil region" evidence="1">
    <location>
        <begin position="33"/>
        <end position="95"/>
    </location>
</feature>
<keyword evidence="2" id="KW-0614">Plasmid</keyword>
<evidence type="ECO:0000313" key="2">
    <source>
        <dbReference type="EMBL" id="ACX85506.1"/>
    </source>
</evidence>
<evidence type="ECO:0000256" key="1">
    <source>
        <dbReference type="SAM" id="Coils"/>
    </source>
</evidence>
<dbReference type="EMBL" id="GQ983381">
    <property type="protein sequence ID" value="ACX85506.1"/>
    <property type="molecule type" value="Genomic_DNA"/>
</dbReference>